<organism evidence="1">
    <name type="scientific">marine sediment metagenome</name>
    <dbReference type="NCBI Taxonomy" id="412755"/>
    <lineage>
        <taxon>unclassified sequences</taxon>
        <taxon>metagenomes</taxon>
        <taxon>ecological metagenomes</taxon>
    </lineage>
</organism>
<reference evidence="1" key="1">
    <citation type="journal article" date="2015" name="Nature">
        <title>Complex archaea that bridge the gap between prokaryotes and eukaryotes.</title>
        <authorList>
            <person name="Spang A."/>
            <person name="Saw J.H."/>
            <person name="Jorgensen S.L."/>
            <person name="Zaremba-Niedzwiedzka K."/>
            <person name="Martijn J."/>
            <person name="Lind A.E."/>
            <person name="van Eijk R."/>
            <person name="Schleper C."/>
            <person name="Guy L."/>
            <person name="Ettema T.J."/>
        </authorList>
    </citation>
    <scope>NUCLEOTIDE SEQUENCE</scope>
</reference>
<name>A0A0F9Q0J8_9ZZZZ</name>
<dbReference type="AlphaFoldDB" id="A0A0F9Q0J8"/>
<evidence type="ECO:0008006" key="2">
    <source>
        <dbReference type="Google" id="ProtNLM"/>
    </source>
</evidence>
<protein>
    <recommendedName>
        <fullName evidence="2">Replicative helicase inhibitor G39P N-terminal domain-containing protein</fullName>
    </recommendedName>
</protein>
<proteinExistence type="predicted"/>
<gene>
    <name evidence="1" type="ORF">LCGC14_0763680</name>
</gene>
<evidence type="ECO:0000313" key="1">
    <source>
        <dbReference type="EMBL" id="KKN37420.1"/>
    </source>
</evidence>
<sequence length="169" mass="19593">MRNKIDETKIAEAFTVLCELHERQMPPVVSKLYIEVLKEFSAEQITMAISRSIQELKWFPKPAELIEFINGPTPQIEDVAEIQAAEVIRQISPVGYYGCPVFSDPITDRLFQGRFRWQSVCSLAESELRWFVREFKEAYRAYNVVVETPRLEAPVELKKLSENIGRLIN</sequence>
<dbReference type="EMBL" id="LAZR01001895">
    <property type="protein sequence ID" value="KKN37420.1"/>
    <property type="molecule type" value="Genomic_DNA"/>
</dbReference>
<accession>A0A0F9Q0J8</accession>
<comment type="caution">
    <text evidence="1">The sequence shown here is derived from an EMBL/GenBank/DDBJ whole genome shotgun (WGS) entry which is preliminary data.</text>
</comment>